<dbReference type="SUPFAM" id="SSF48452">
    <property type="entry name" value="TPR-like"/>
    <property type="match status" value="1"/>
</dbReference>
<dbReference type="PANTHER" id="PTHR13242:SF0">
    <property type="entry name" value="EUKARYOTIC TRANSLATION INITIATION FACTOR 3 SUBUNIT L"/>
    <property type="match status" value="1"/>
</dbReference>
<dbReference type="EMBL" id="HBUF01342157">
    <property type="protein sequence ID" value="CAG6705020.1"/>
    <property type="molecule type" value="Transcribed_RNA"/>
</dbReference>
<dbReference type="GO" id="GO:0001732">
    <property type="term" value="P:formation of cytoplasmic translation initiation complex"/>
    <property type="evidence" value="ECO:0007669"/>
    <property type="project" value="UniProtKB-UniRule"/>
</dbReference>
<keyword evidence="3 4" id="KW-0648">Protein biosynthesis</keyword>
<dbReference type="PANTHER" id="PTHR13242">
    <property type="entry name" value="EUKARYOTIC TRANSLATION INITIATION FACTOR 3"/>
    <property type="match status" value="1"/>
</dbReference>
<dbReference type="EMBL" id="HBUF01253247">
    <property type="protein sequence ID" value="CAG6680771.1"/>
    <property type="molecule type" value="Transcribed_RNA"/>
</dbReference>
<dbReference type="InterPro" id="IPR019382">
    <property type="entry name" value="eIF3l"/>
</dbReference>
<comment type="subcellular location">
    <subcellularLocation>
        <location evidence="4">Cytoplasm</location>
    </subcellularLocation>
</comment>
<dbReference type="InterPro" id="IPR011990">
    <property type="entry name" value="TPR-like_helical_dom_sf"/>
</dbReference>
<proteinExistence type="inferred from homology"/>
<dbReference type="EMBL" id="HBUF01253250">
    <property type="protein sequence ID" value="CAG6680780.1"/>
    <property type="molecule type" value="Transcribed_RNA"/>
</dbReference>
<dbReference type="EMBL" id="HBUF01595547">
    <property type="protein sequence ID" value="CAG6774647.1"/>
    <property type="molecule type" value="Transcribed_RNA"/>
</dbReference>
<feature type="compositionally biased region" description="Basic and acidic residues" evidence="5">
    <location>
        <begin position="1"/>
        <end position="18"/>
    </location>
</feature>
<protein>
    <recommendedName>
        <fullName evidence="4">Eukaryotic translation initiation factor 3 subunit L</fullName>
        <shortName evidence="4">eIF3l</shortName>
    </recommendedName>
</protein>
<dbReference type="PROSITE" id="PS50250">
    <property type="entry name" value="PCI"/>
    <property type="match status" value="1"/>
</dbReference>
<keyword evidence="1 4" id="KW-0963">Cytoplasm</keyword>
<organism evidence="7">
    <name type="scientific">Cacopsylla melanoneura</name>
    <dbReference type="NCBI Taxonomy" id="428564"/>
    <lineage>
        <taxon>Eukaryota</taxon>
        <taxon>Metazoa</taxon>
        <taxon>Ecdysozoa</taxon>
        <taxon>Arthropoda</taxon>
        <taxon>Hexapoda</taxon>
        <taxon>Insecta</taxon>
        <taxon>Pterygota</taxon>
        <taxon>Neoptera</taxon>
        <taxon>Paraneoptera</taxon>
        <taxon>Hemiptera</taxon>
        <taxon>Sternorrhyncha</taxon>
        <taxon>Psylloidea</taxon>
        <taxon>Psyllidae</taxon>
        <taxon>Psyllinae</taxon>
        <taxon>Cacopsylla</taxon>
    </lineage>
</organism>
<reference evidence="7" key="1">
    <citation type="submission" date="2021-05" db="EMBL/GenBank/DDBJ databases">
        <authorList>
            <person name="Alioto T."/>
            <person name="Alioto T."/>
            <person name="Gomez Garrido J."/>
        </authorList>
    </citation>
    <scope>NUCLEOTIDE SEQUENCE</scope>
</reference>
<dbReference type="EMBL" id="HBUF01102664">
    <property type="protein sequence ID" value="CAG6638435.1"/>
    <property type="molecule type" value="Transcribed_RNA"/>
</dbReference>
<evidence type="ECO:0000259" key="6">
    <source>
        <dbReference type="PROSITE" id="PS50250"/>
    </source>
</evidence>
<keyword evidence="2 4" id="KW-0396">Initiation factor</keyword>
<evidence type="ECO:0000256" key="4">
    <source>
        <dbReference type="HAMAP-Rule" id="MF_03011"/>
    </source>
</evidence>
<name>A0A8D8QU79_9HEMI</name>
<evidence type="ECO:0000256" key="3">
    <source>
        <dbReference type="ARBA" id="ARBA00022917"/>
    </source>
</evidence>
<evidence type="ECO:0000313" key="7">
    <source>
        <dbReference type="EMBL" id="CAG6638439.1"/>
    </source>
</evidence>
<evidence type="ECO:0000256" key="1">
    <source>
        <dbReference type="ARBA" id="ARBA00022490"/>
    </source>
</evidence>
<dbReference type="HAMAP" id="MF_03011">
    <property type="entry name" value="eIF3l"/>
    <property type="match status" value="1"/>
</dbReference>
<feature type="domain" description="PCI" evidence="6">
    <location>
        <begin position="297"/>
        <end position="523"/>
    </location>
</feature>
<dbReference type="EMBL" id="HBUF01102666">
    <property type="protein sequence ID" value="CAG6638439.1"/>
    <property type="molecule type" value="Transcribed_RNA"/>
</dbReference>
<dbReference type="EMBL" id="HBUF01253248">
    <property type="protein sequence ID" value="CAG6680774.1"/>
    <property type="molecule type" value="Transcribed_RNA"/>
</dbReference>
<accession>A0A8D8QU79</accession>
<dbReference type="EMBL" id="HBUF01595546">
    <property type="protein sequence ID" value="CAG6774645.1"/>
    <property type="molecule type" value="Transcribed_RNA"/>
</dbReference>
<dbReference type="GO" id="GO:0016282">
    <property type="term" value="C:eukaryotic 43S preinitiation complex"/>
    <property type="evidence" value="ECO:0007669"/>
    <property type="project" value="UniProtKB-UniRule"/>
</dbReference>
<dbReference type="GO" id="GO:0005852">
    <property type="term" value="C:eukaryotic translation initiation factor 3 complex"/>
    <property type="evidence" value="ECO:0007669"/>
    <property type="project" value="UniProtKB-UniRule"/>
</dbReference>
<dbReference type="GO" id="GO:0033290">
    <property type="term" value="C:eukaryotic 48S preinitiation complex"/>
    <property type="evidence" value="ECO:0007669"/>
    <property type="project" value="UniProtKB-UniRule"/>
</dbReference>
<dbReference type="AlphaFoldDB" id="A0A8D8QU79"/>
<dbReference type="InterPro" id="IPR000717">
    <property type="entry name" value="PCI_dom"/>
</dbReference>
<comment type="function">
    <text evidence="4">Component of the eukaryotic translation initiation factor 3 (eIF-3) complex, which is involved in protein synthesis of a specialized repertoire of mRNAs and, together with other initiation factors, stimulates binding of mRNA and methionyl-tRNAi to the 40S ribosome. The eIF-3 complex specifically targets and initiates translation of a subset of mRNAs involved in cell proliferation.</text>
</comment>
<feature type="region of interest" description="Disordered" evidence="5">
    <location>
        <begin position="1"/>
        <end position="20"/>
    </location>
</feature>
<sequence>MYSESHEEYGGDRDHYGQEDQYDQDVERSNLYKVPDSVKRFLVHFKSAIKAGNIHEIQNMYEHSFPKISDQYYEKRPWPEASVIAPLVDHDKTFLILYNELYYRHIYARAQGGPTLDQRFDSFSNYCELFNFIINTTEPVDLELPAIWLWELIDEFVYQFQSYTQYRARISKKTMEELTYLNSNNKIWNILCVLNVLHSLVDKSNIKRQLEVYASGGDPHSVAGDFGQHSLYKMLGYYSLVGLLRLHSLLGDYYQAIKVLENIEVHKKSQYTNVPACQISCSYFVGFAYMMMRRYADAIRTLTSILLYIQRTKQLFAAKSYQNDQINKQTEQMYHLLAICLVLHPQCIDESIQQVLRDKNYHEKMFKMQMGDLQEFDSCFQFACPKFLSATPPSVTDPSEATTDDYVKEAIKHQTQVFMEEVNQQKTLPTIRSYLKLYTTLPLSKLATFMGNARAGQDSEIERDLDKETKSLITHLLAFKHKMKNVVWTRGPSGLEGTFQSGSELDFYIDHEMIHIADTKVAHRYGDFFIRKIIKFEELNKKLAAIKI</sequence>
<comment type="subunit">
    <text evidence="4">Component of the eukaryotic translation initiation factor 3 (eIF-3) complex.</text>
</comment>
<dbReference type="GO" id="GO:0003743">
    <property type="term" value="F:translation initiation factor activity"/>
    <property type="evidence" value="ECO:0007669"/>
    <property type="project" value="UniProtKB-UniRule"/>
</dbReference>
<dbReference type="EMBL" id="HBUF01342156">
    <property type="protein sequence ID" value="CAG6705019.1"/>
    <property type="molecule type" value="Transcribed_RNA"/>
</dbReference>
<dbReference type="EMBL" id="HBUF01253249">
    <property type="protein sequence ID" value="CAG6680777.1"/>
    <property type="molecule type" value="Transcribed_RNA"/>
</dbReference>
<evidence type="ECO:0000256" key="2">
    <source>
        <dbReference type="ARBA" id="ARBA00022540"/>
    </source>
</evidence>
<dbReference type="Pfam" id="PF10255">
    <property type="entry name" value="Paf67"/>
    <property type="match status" value="1"/>
</dbReference>
<evidence type="ECO:0000256" key="5">
    <source>
        <dbReference type="SAM" id="MobiDB-lite"/>
    </source>
</evidence>
<dbReference type="EMBL" id="HBUF01102665">
    <property type="protein sequence ID" value="CAG6638437.1"/>
    <property type="molecule type" value="Transcribed_RNA"/>
</dbReference>
<comment type="similarity">
    <text evidence="4">Belongs to the eIF-3 subunit L family.</text>
</comment>